<accession>A0A2V0P9M3</accession>
<dbReference type="InParanoid" id="A0A2V0P9M3"/>
<dbReference type="EMBL" id="BDRX01000044">
    <property type="protein sequence ID" value="GBF93795.1"/>
    <property type="molecule type" value="Genomic_DNA"/>
</dbReference>
<organism evidence="1 2">
    <name type="scientific">Raphidocelis subcapitata</name>
    <dbReference type="NCBI Taxonomy" id="307507"/>
    <lineage>
        <taxon>Eukaryota</taxon>
        <taxon>Viridiplantae</taxon>
        <taxon>Chlorophyta</taxon>
        <taxon>core chlorophytes</taxon>
        <taxon>Chlorophyceae</taxon>
        <taxon>CS clade</taxon>
        <taxon>Sphaeropleales</taxon>
        <taxon>Selenastraceae</taxon>
        <taxon>Raphidocelis</taxon>
    </lineage>
</organism>
<proteinExistence type="predicted"/>
<protein>
    <submittedName>
        <fullName evidence="1">Uncharacterized protein</fullName>
    </submittedName>
</protein>
<reference evidence="1 2" key="1">
    <citation type="journal article" date="2018" name="Sci. Rep.">
        <title>Raphidocelis subcapitata (=Pseudokirchneriella subcapitata) provides an insight into genome evolution and environmental adaptations in the Sphaeropleales.</title>
        <authorList>
            <person name="Suzuki S."/>
            <person name="Yamaguchi H."/>
            <person name="Nakajima N."/>
            <person name="Kawachi M."/>
        </authorList>
    </citation>
    <scope>NUCLEOTIDE SEQUENCE [LARGE SCALE GENOMIC DNA]</scope>
    <source>
        <strain evidence="1 2">NIES-35</strain>
    </source>
</reference>
<dbReference type="AlphaFoldDB" id="A0A2V0P9M3"/>
<evidence type="ECO:0000313" key="2">
    <source>
        <dbReference type="Proteomes" id="UP000247498"/>
    </source>
</evidence>
<comment type="caution">
    <text evidence="1">The sequence shown here is derived from an EMBL/GenBank/DDBJ whole genome shotgun (WGS) entry which is preliminary data.</text>
</comment>
<dbReference type="Proteomes" id="UP000247498">
    <property type="component" value="Unassembled WGS sequence"/>
</dbReference>
<evidence type="ECO:0000313" key="1">
    <source>
        <dbReference type="EMBL" id="GBF93795.1"/>
    </source>
</evidence>
<sequence length="131" mass="13388">MSAKASSRLAGARPALASPPVLSAISTGNDDKLKAAAACSGSLVAIANACSKAATPDACSATNSKCAWTEGVCHHADLPTTTPYRHTEHQLEATTPRPHPPHAAAVLATVGSWTNLTAYAVAYLQLAINEL</sequence>
<name>A0A2V0P9M3_9CHLO</name>
<gene>
    <name evidence="1" type="ORF">Rsub_06127</name>
</gene>
<keyword evidence="2" id="KW-1185">Reference proteome</keyword>